<gene>
    <name evidence="4" type="ORF">TEOVI_000834300</name>
</gene>
<dbReference type="InterPro" id="IPR034334">
    <property type="entry name" value="PGES2"/>
</dbReference>
<evidence type="ECO:0000313" key="4">
    <source>
        <dbReference type="EMBL" id="SCU68542.1"/>
    </source>
</evidence>
<dbReference type="GO" id="GO:0005739">
    <property type="term" value="C:mitochondrion"/>
    <property type="evidence" value="ECO:0007669"/>
    <property type="project" value="TreeGrafter"/>
</dbReference>
<dbReference type="VEuPathDB" id="TriTrypDB:TEOVI_000834300"/>
<dbReference type="EMBL" id="CZPT02001001">
    <property type="protein sequence ID" value="SCU68542.1"/>
    <property type="molecule type" value="Genomic_DNA"/>
</dbReference>
<dbReference type="InterPro" id="IPR040079">
    <property type="entry name" value="Glutathione_S-Trfase"/>
</dbReference>
<keyword evidence="5" id="KW-1185">Reference proteome</keyword>
<dbReference type="InterPro" id="IPR034335">
    <property type="entry name" value="PGES2_C"/>
</dbReference>
<dbReference type="PANTHER" id="PTHR12782">
    <property type="entry name" value="MICROSOMAL PROSTAGLANDIN E SYNTHASE-2"/>
    <property type="match status" value="1"/>
</dbReference>
<accession>A0A1G4I970</accession>
<evidence type="ECO:0000256" key="2">
    <source>
        <dbReference type="ARBA" id="ARBA00023098"/>
    </source>
</evidence>
<organism evidence="4 5">
    <name type="scientific">Trypanosoma equiperdum</name>
    <dbReference type="NCBI Taxonomy" id="5694"/>
    <lineage>
        <taxon>Eukaryota</taxon>
        <taxon>Discoba</taxon>
        <taxon>Euglenozoa</taxon>
        <taxon>Kinetoplastea</taxon>
        <taxon>Metakinetoplastina</taxon>
        <taxon>Trypanosomatida</taxon>
        <taxon>Trypanosomatidae</taxon>
        <taxon>Trypanosoma</taxon>
    </lineage>
</organism>
<dbReference type="InterPro" id="IPR036282">
    <property type="entry name" value="Glutathione-S-Trfase_C_sf"/>
</dbReference>
<dbReference type="PROSITE" id="PS51354">
    <property type="entry name" value="GLUTAREDOXIN_2"/>
    <property type="match status" value="1"/>
</dbReference>
<dbReference type="InterPro" id="IPR036249">
    <property type="entry name" value="Thioredoxin-like_sf"/>
</dbReference>
<dbReference type="Gene3D" id="1.20.1050.10">
    <property type="match status" value="1"/>
</dbReference>
<evidence type="ECO:0000256" key="1">
    <source>
        <dbReference type="ARBA" id="ARBA00007409"/>
    </source>
</evidence>
<reference evidence="4" key="1">
    <citation type="submission" date="2016-09" db="EMBL/GenBank/DDBJ databases">
        <authorList>
            <person name="Hebert L."/>
            <person name="Moumen B."/>
        </authorList>
    </citation>
    <scope>NUCLEOTIDE SEQUENCE [LARGE SCALE GENOMIC DNA]</scope>
    <source>
        <strain evidence="4">OVI</strain>
    </source>
</reference>
<dbReference type="SUPFAM" id="SSF52833">
    <property type="entry name" value="Thioredoxin-like"/>
    <property type="match status" value="1"/>
</dbReference>
<dbReference type="CDD" id="cd03197">
    <property type="entry name" value="GST_C_mPGES2"/>
    <property type="match status" value="1"/>
</dbReference>
<dbReference type="SFLD" id="SFLDS00019">
    <property type="entry name" value="Glutathione_Transferase_(cytos"/>
    <property type="match status" value="1"/>
</dbReference>
<sequence>MFTKGSMSRKLLCATGALAGLGFAGGYVTYQRRLEENRSCTAEDFNAAQDQTELQFALSHITDPKKCPPILLYRYSTCPFCATTKSFLDYNKIRYECVEVEPMFKKEISMSAYKKVPQLKFCVRGDDGPFLVDSEVIVSTVAKHVGMGKQLEDPEVKKWREWARGPMVRLLTLEFNSSLLNSWGSYSYIDNIETIPYKNKIFLKLVGAPVMYLVAQYVTKPRLLKSGDLLPTDDPKVKLHNEIDRFVKEGLLDGKKKFHGGSKPDLADLDTHGVLQSVRGHRLYNEIIEATTIKPWLERMDEAVGNEKYIPK</sequence>
<dbReference type="InterPro" id="IPR002109">
    <property type="entry name" value="Glutaredoxin"/>
</dbReference>
<dbReference type="InterPro" id="IPR011767">
    <property type="entry name" value="GLR_AS"/>
</dbReference>
<name>A0A1G4I970_TRYEQ</name>
<dbReference type="GO" id="GO:0050220">
    <property type="term" value="F:prostaglandin-E synthase activity"/>
    <property type="evidence" value="ECO:0007669"/>
    <property type="project" value="InterPro"/>
</dbReference>
<keyword evidence="2" id="KW-0443">Lipid metabolism</keyword>
<dbReference type="SUPFAM" id="SSF47616">
    <property type="entry name" value="GST C-terminal domain-like"/>
    <property type="match status" value="1"/>
</dbReference>
<dbReference type="Proteomes" id="UP000195570">
    <property type="component" value="Unassembled WGS sequence"/>
</dbReference>
<dbReference type="SFLD" id="SFLDG01182">
    <property type="entry name" value="Prostaglandin_E_synthase_like"/>
    <property type="match status" value="1"/>
</dbReference>
<dbReference type="GO" id="GO:0001516">
    <property type="term" value="P:prostaglandin biosynthetic process"/>
    <property type="evidence" value="ECO:0007669"/>
    <property type="project" value="UniProtKB-UniPathway"/>
</dbReference>
<evidence type="ECO:0000259" key="3">
    <source>
        <dbReference type="Pfam" id="PF00462"/>
    </source>
</evidence>
<proteinExistence type="inferred from homology"/>
<dbReference type="PROSITE" id="PS00195">
    <property type="entry name" value="GLUTAREDOXIN_1"/>
    <property type="match status" value="1"/>
</dbReference>
<dbReference type="UniPathway" id="UPA00662"/>
<dbReference type="GeneID" id="92382277"/>
<dbReference type="FunFam" id="1.20.1050.10:FF:000093">
    <property type="entry name" value="Glutathione-S-transferase/glutaredoxin,putative"/>
    <property type="match status" value="1"/>
</dbReference>
<dbReference type="RefSeq" id="XP_067079687.1">
    <property type="nucleotide sequence ID" value="XM_067223586.1"/>
</dbReference>
<protein>
    <submittedName>
        <fullName evidence="4">Glutathione-S-transferase/glutaredoxin, putative</fullName>
    </submittedName>
</protein>
<evidence type="ECO:0000313" key="5">
    <source>
        <dbReference type="Proteomes" id="UP000195570"/>
    </source>
</evidence>
<dbReference type="SFLD" id="SFLDG01203">
    <property type="entry name" value="Prostaglandin_E_synthase_like1"/>
    <property type="match status" value="1"/>
</dbReference>
<dbReference type="Pfam" id="PF00462">
    <property type="entry name" value="Glutaredoxin"/>
    <property type="match status" value="1"/>
</dbReference>
<comment type="similarity">
    <text evidence="1">Belongs to the GST superfamily.</text>
</comment>
<dbReference type="Gene3D" id="3.40.30.10">
    <property type="entry name" value="Glutaredoxin"/>
    <property type="match status" value="1"/>
</dbReference>
<feature type="domain" description="Glutaredoxin" evidence="3">
    <location>
        <begin position="70"/>
        <end position="119"/>
    </location>
</feature>
<dbReference type="GO" id="GO:0016740">
    <property type="term" value="F:transferase activity"/>
    <property type="evidence" value="ECO:0007669"/>
    <property type="project" value="UniProtKB-KW"/>
</dbReference>
<dbReference type="PANTHER" id="PTHR12782:SF9">
    <property type="entry name" value="PROSTAGLANDIN E SYNTHASE 2"/>
    <property type="match status" value="1"/>
</dbReference>
<comment type="caution">
    <text evidence="4">The sequence shown here is derived from an EMBL/GenBank/DDBJ whole genome shotgun (WGS) entry which is preliminary data.</text>
</comment>
<dbReference type="CDD" id="cd03040">
    <property type="entry name" value="GST_N_mPGES2"/>
    <property type="match status" value="1"/>
</dbReference>
<dbReference type="AlphaFoldDB" id="A0A1G4I970"/>